<evidence type="ECO:0000256" key="4">
    <source>
        <dbReference type="ARBA" id="ARBA00022989"/>
    </source>
</evidence>
<evidence type="ECO:0000259" key="7">
    <source>
        <dbReference type="Pfam" id="PF01478"/>
    </source>
</evidence>
<comment type="caution">
    <text evidence="8">The sequence shown here is derived from an EMBL/GenBank/DDBJ whole genome shotgun (WGS) entry which is preliminary data.</text>
</comment>
<evidence type="ECO:0000256" key="1">
    <source>
        <dbReference type="ARBA" id="ARBA00004651"/>
    </source>
</evidence>
<dbReference type="EMBL" id="LLEI02000016">
    <property type="protein sequence ID" value="OAJ95684.1"/>
    <property type="molecule type" value="Genomic_DNA"/>
</dbReference>
<dbReference type="PANTHER" id="PTHR36506:SF1">
    <property type="entry name" value="PREFLAGELLIN PEPTIDASE"/>
    <property type="match status" value="1"/>
</dbReference>
<dbReference type="PANTHER" id="PTHR36506">
    <property type="entry name" value="PREFLAGELLIN PEPTIDASE"/>
    <property type="match status" value="1"/>
</dbReference>
<dbReference type="Gene3D" id="1.20.120.1220">
    <property type="match status" value="1"/>
</dbReference>
<dbReference type="AlphaFoldDB" id="A0A177Y4A4"/>
<reference evidence="8 9" key="1">
    <citation type="journal article" date="2016" name="Syst. Appl. Microbiol.">
        <title>Vibrio bivalvicida sp. nov., a novel larval pathogen for bivalve molluscs reared in a hatchery.</title>
        <authorList>
            <person name="Dubert J."/>
            <person name="Romalde J.L."/>
            <person name="Prado S."/>
            <person name="Barja J.L."/>
        </authorList>
    </citation>
    <scope>NUCLEOTIDE SEQUENCE [LARGE SCALE GENOMIC DNA]</scope>
    <source>
        <strain evidence="8 9">605</strain>
    </source>
</reference>
<sequence length="152" mass="16422">MIIDIVISITFITLNILCSARACNSDHKYRTISNSLCKLIVVINSIAACYYGYILQSTLETAIIFLVLVMVWLFGCFGAGDIKLLCAFLLGIKPELTMACLVMVGGLGGVQLVVMYLIGLATNKSLFEKGIPYGIPISISGFACTTLSFLSF</sequence>
<dbReference type="RefSeq" id="WP_054962983.1">
    <property type="nucleotide sequence ID" value="NZ_LLEI02000016.1"/>
</dbReference>
<dbReference type="Pfam" id="PF01478">
    <property type="entry name" value="Peptidase_A24"/>
    <property type="match status" value="1"/>
</dbReference>
<feature type="transmembrane region" description="Helical" evidence="6">
    <location>
        <begin position="130"/>
        <end position="150"/>
    </location>
</feature>
<evidence type="ECO:0000256" key="2">
    <source>
        <dbReference type="ARBA" id="ARBA00022475"/>
    </source>
</evidence>
<evidence type="ECO:0000256" key="3">
    <source>
        <dbReference type="ARBA" id="ARBA00022692"/>
    </source>
</evidence>
<proteinExistence type="predicted"/>
<evidence type="ECO:0000256" key="5">
    <source>
        <dbReference type="ARBA" id="ARBA00023136"/>
    </source>
</evidence>
<comment type="subcellular location">
    <subcellularLocation>
        <location evidence="1">Cell membrane</location>
        <topology evidence="1">Multi-pass membrane protein</topology>
    </subcellularLocation>
</comment>
<dbReference type="InterPro" id="IPR000045">
    <property type="entry name" value="Prepilin_IV_endopep_pep"/>
</dbReference>
<dbReference type="GO" id="GO:0004190">
    <property type="term" value="F:aspartic-type endopeptidase activity"/>
    <property type="evidence" value="ECO:0007669"/>
    <property type="project" value="InterPro"/>
</dbReference>
<keyword evidence="2" id="KW-1003">Cell membrane</keyword>
<dbReference type="InterPro" id="IPR052218">
    <property type="entry name" value="Preflagellin_Peptidase"/>
</dbReference>
<accession>A0A177Y4A4</accession>
<gene>
    <name evidence="8" type="ORF">APB76_03035</name>
</gene>
<feature type="transmembrane region" description="Helical" evidence="6">
    <location>
        <begin position="6"/>
        <end position="24"/>
    </location>
</feature>
<organism evidence="8 9">
    <name type="scientific">Vibrio bivalvicida</name>
    <dbReference type="NCBI Taxonomy" id="1276888"/>
    <lineage>
        <taxon>Bacteria</taxon>
        <taxon>Pseudomonadati</taxon>
        <taxon>Pseudomonadota</taxon>
        <taxon>Gammaproteobacteria</taxon>
        <taxon>Vibrionales</taxon>
        <taxon>Vibrionaceae</taxon>
        <taxon>Vibrio</taxon>
        <taxon>Vibrio oreintalis group</taxon>
    </lineage>
</organism>
<keyword evidence="4 6" id="KW-1133">Transmembrane helix</keyword>
<name>A0A177Y4A4_9VIBR</name>
<feature type="transmembrane region" description="Helical" evidence="6">
    <location>
        <begin position="36"/>
        <end position="56"/>
    </location>
</feature>
<keyword evidence="3 6" id="KW-0812">Transmembrane</keyword>
<keyword evidence="5 6" id="KW-0472">Membrane</keyword>
<dbReference type="GO" id="GO:0005886">
    <property type="term" value="C:plasma membrane"/>
    <property type="evidence" value="ECO:0007669"/>
    <property type="project" value="UniProtKB-SubCell"/>
</dbReference>
<feature type="domain" description="Prepilin type IV endopeptidase peptidase" evidence="7">
    <location>
        <begin position="17"/>
        <end position="108"/>
    </location>
</feature>
<protein>
    <submittedName>
        <fullName evidence="8">Peptidase</fullName>
    </submittedName>
</protein>
<evidence type="ECO:0000313" key="9">
    <source>
        <dbReference type="Proteomes" id="UP000078406"/>
    </source>
</evidence>
<feature type="transmembrane region" description="Helical" evidence="6">
    <location>
        <begin position="62"/>
        <end position="84"/>
    </location>
</feature>
<evidence type="ECO:0000313" key="8">
    <source>
        <dbReference type="EMBL" id="OAJ95684.1"/>
    </source>
</evidence>
<feature type="transmembrane region" description="Helical" evidence="6">
    <location>
        <begin position="96"/>
        <end position="118"/>
    </location>
</feature>
<evidence type="ECO:0000256" key="6">
    <source>
        <dbReference type="SAM" id="Phobius"/>
    </source>
</evidence>
<dbReference type="Proteomes" id="UP000078406">
    <property type="component" value="Unassembled WGS sequence"/>
</dbReference>